<dbReference type="AlphaFoldDB" id="A0A507B1V7"/>
<evidence type="ECO:0000256" key="4">
    <source>
        <dbReference type="SAM" id="MobiDB-lite"/>
    </source>
</evidence>
<organism evidence="5 6">
    <name type="scientific">Thyridium curvatum</name>
    <dbReference type="NCBI Taxonomy" id="1093900"/>
    <lineage>
        <taxon>Eukaryota</taxon>
        <taxon>Fungi</taxon>
        <taxon>Dikarya</taxon>
        <taxon>Ascomycota</taxon>
        <taxon>Pezizomycotina</taxon>
        <taxon>Sordariomycetes</taxon>
        <taxon>Sordariomycetidae</taxon>
        <taxon>Thyridiales</taxon>
        <taxon>Thyridiaceae</taxon>
        <taxon>Thyridium</taxon>
    </lineage>
</organism>
<proteinExistence type="predicted"/>
<keyword evidence="6" id="KW-1185">Reference proteome</keyword>
<dbReference type="InParanoid" id="A0A507B1V7"/>
<dbReference type="OrthoDB" id="185373at2759"/>
<evidence type="ECO:0000313" key="5">
    <source>
        <dbReference type="EMBL" id="TPX13046.1"/>
    </source>
</evidence>
<gene>
    <name evidence="5" type="ORF">E0L32_006472</name>
</gene>
<name>A0A507B1V7_9PEZI</name>
<feature type="region of interest" description="Disordered" evidence="4">
    <location>
        <begin position="688"/>
        <end position="708"/>
    </location>
</feature>
<dbReference type="InterPro" id="IPR024319">
    <property type="entry name" value="ATPase_expression_mit"/>
</dbReference>
<dbReference type="GO" id="GO:0005739">
    <property type="term" value="C:mitochondrion"/>
    <property type="evidence" value="ECO:0007669"/>
    <property type="project" value="UniProtKB-SubCell"/>
</dbReference>
<reference evidence="5 6" key="1">
    <citation type="submission" date="2019-06" db="EMBL/GenBank/DDBJ databases">
        <title>Draft genome sequence of the filamentous fungus Phialemoniopsis curvata isolated from diesel fuel.</title>
        <authorList>
            <person name="Varaljay V.A."/>
            <person name="Lyon W.J."/>
            <person name="Crouch A.L."/>
            <person name="Drake C.E."/>
            <person name="Hollomon J.M."/>
            <person name="Nadeau L.J."/>
            <person name="Nunn H.S."/>
            <person name="Stevenson B.S."/>
            <person name="Bojanowski C.L."/>
            <person name="Crookes-Goodson W.J."/>
        </authorList>
    </citation>
    <scope>NUCLEOTIDE SEQUENCE [LARGE SCALE GENOMIC DNA]</scope>
    <source>
        <strain evidence="5 6">D216</strain>
    </source>
</reference>
<dbReference type="Pfam" id="PF12921">
    <property type="entry name" value="ATP13"/>
    <property type="match status" value="1"/>
</dbReference>
<dbReference type="RefSeq" id="XP_030994757.1">
    <property type="nucleotide sequence ID" value="XM_031141108.1"/>
</dbReference>
<comment type="subcellular location">
    <subcellularLocation>
        <location evidence="1">Mitochondrion</location>
    </subcellularLocation>
</comment>
<evidence type="ECO:0000313" key="6">
    <source>
        <dbReference type="Proteomes" id="UP000319257"/>
    </source>
</evidence>
<feature type="region of interest" description="Disordered" evidence="4">
    <location>
        <begin position="79"/>
        <end position="103"/>
    </location>
</feature>
<dbReference type="Proteomes" id="UP000319257">
    <property type="component" value="Unassembled WGS sequence"/>
</dbReference>
<keyword evidence="3" id="KW-0496">Mitochondrion</keyword>
<dbReference type="EMBL" id="SKBQ01000037">
    <property type="protein sequence ID" value="TPX13046.1"/>
    <property type="molecule type" value="Genomic_DNA"/>
</dbReference>
<evidence type="ECO:0000256" key="3">
    <source>
        <dbReference type="ARBA" id="ARBA00023128"/>
    </source>
</evidence>
<accession>A0A507B1V7</accession>
<comment type="caution">
    <text evidence="5">The sequence shown here is derived from an EMBL/GenBank/DDBJ whole genome shotgun (WGS) entry which is preliminary data.</text>
</comment>
<evidence type="ECO:0000256" key="1">
    <source>
        <dbReference type="ARBA" id="ARBA00004173"/>
    </source>
</evidence>
<evidence type="ECO:0000256" key="2">
    <source>
        <dbReference type="ARBA" id="ARBA00022946"/>
    </source>
</evidence>
<protein>
    <submittedName>
        <fullName evidence="5">Uncharacterized protein</fullName>
    </submittedName>
</protein>
<keyword evidence="2" id="KW-0809">Transit peptide</keyword>
<sequence length="754" mass="87355">MIAATQAAGCLGPRQLLYRPPRGTSWRVLKLRLDRVARTYTRSFSQSQRVLAAHINEPPFLSSDDVRVLQDLILHKPPQPPERLRWQNIPQSEDTGEPESRHWDKPKVKEFLAALEKGDTRALFRHLGLNTLGAYRHAEVVRQDSTIESVVAQLPSTAFSELMRCLDPFVVAKELSASDGISIGPGVAQMTPLGRFVNNYGICTIYVGLLRKLTSIFKVRRETWHKPQFNDYIVLVRCAGAASDMTAAKEIWQMMDEDNYTTSRSSRAYAEFARARFLTEPLYMQYNLPLHRVRPASLFPGKFTHFALHSRLDRGKTLYMLGRLQRNMDLHRKHRFGHNFRKPHVAEETNMILRNSIPVTRVFTRARSLGYDHDVDFLSAMIVATARTGKVASTIDILRKYWNIHISRRKATGSVIVQDGVIPRRSSPMYPTGRLMEAIVLAFGSNSHIAIALKVVNHISQLYRIEIPDKVWFDLLSWTYIAGTKPATTEWKIMGMRHKVLKPDAVQLVWDVMTSAPYNVKPGFDQYRILVNSLIEQRKYGEAIPLMRQLKDQYQAQCRVYEEALWEYSQTRQQRVATGPVLMRYERASAKKWHMWYAIEMWCHKIFKKVRPGDKDTFTTTTIPQLVDEFRNFMVSPTTYRTPTGFVRLHLGPSATRYITVDRLIEVPQLEESEMNQRIRAGRWTPPRYRSDLEREPEDAPIADGPDSPFHRMRPIIQKFVSVKRPVTWVTSPEDLTKRKLNPYTKRWLQREHL</sequence>
<dbReference type="GeneID" id="41973919"/>